<dbReference type="EMBL" id="CM029053">
    <property type="protein sequence ID" value="KAG2550161.1"/>
    <property type="molecule type" value="Genomic_DNA"/>
</dbReference>
<organism evidence="1 2">
    <name type="scientific">Panicum virgatum</name>
    <name type="common">Blackwell switchgrass</name>
    <dbReference type="NCBI Taxonomy" id="38727"/>
    <lineage>
        <taxon>Eukaryota</taxon>
        <taxon>Viridiplantae</taxon>
        <taxon>Streptophyta</taxon>
        <taxon>Embryophyta</taxon>
        <taxon>Tracheophyta</taxon>
        <taxon>Spermatophyta</taxon>
        <taxon>Magnoliopsida</taxon>
        <taxon>Liliopsida</taxon>
        <taxon>Poales</taxon>
        <taxon>Poaceae</taxon>
        <taxon>PACMAD clade</taxon>
        <taxon>Panicoideae</taxon>
        <taxon>Panicodae</taxon>
        <taxon>Paniceae</taxon>
        <taxon>Panicinae</taxon>
        <taxon>Panicum</taxon>
        <taxon>Panicum sect. Hiantes</taxon>
    </lineage>
</organism>
<keyword evidence="2" id="KW-1185">Reference proteome</keyword>
<name>A0A8T0NJM0_PANVG</name>
<evidence type="ECO:0000313" key="2">
    <source>
        <dbReference type="Proteomes" id="UP000823388"/>
    </source>
</evidence>
<evidence type="ECO:0000313" key="1">
    <source>
        <dbReference type="EMBL" id="KAG2550161.1"/>
    </source>
</evidence>
<accession>A0A8T0NJM0</accession>
<proteinExistence type="predicted"/>
<protein>
    <submittedName>
        <fullName evidence="1">Uncharacterized protein</fullName>
    </submittedName>
</protein>
<dbReference type="AlphaFoldDB" id="A0A8T0NJM0"/>
<comment type="caution">
    <text evidence="1">The sequence shown here is derived from an EMBL/GenBank/DDBJ whole genome shotgun (WGS) entry which is preliminary data.</text>
</comment>
<reference evidence="1 2" key="1">
    <citation type="submission" date="2020-05" db="EMBL/GenBank/DDBJ databases">
        <title>WGS assembly of Panicum virgatum.</title>
        <authorList>
            <person name="Lovell J.T."/>
            <person name="Jenkins J."/>
            <person name="Shu S."/>
            <person name="Juenger T.E."/>
            <person name="Schmutz J."/>
        </authorList>
    </citation>
    <scope>NUCLEOTIDE SEQUENCE [LARGE SCALE GENOMIC DNA]</scope>
    <source>
        <strain evidence="2">cv. AP13</strain>
    </source>
</reference>
<dbReference type="Proteomes" id="UP000823388">
    <property type="component" value="Chromosome 9K"/>
</dbReference>
<sequence length="82" mass="9867">MLFRRFSNNIWSCLDSSLLLMKRKKMTYEFKFPRMHIFAECDKDSDPEPDDYDTVKALPSEKIEKMVEDLRVALKLKIYKLD</sequence>
<gene>
    <name evidence="1" type="ORF">PVAP13_9KG236700</name>
</gene>